<evidence type="ECO:0000313" key="1">
    <source>
        <dbReference type="EMBL" id="NEX60084.1"/>
    </source>
</evidence>
<dbReference type="RefSeq" id="WP_205609649.1">
    <property type="nucleotide sequence ID" value="NZ_JAAIVB010000011.1"/>
</dbReference>
<keyword evidence="2" id="KW-1185">Reference proteome</keyword>
<evidence type="ECO:0000313" key="2">
    <source>
        <dbReference type="Proteomes" id="UP000482155"/>
    </source>
</evidence>
<proteinExistence type="predicted"/>
<protein>
    <submittedName>
        <fullName evidence="1">Uncharacterized protein</fullName>
    </submittedName>
</protein>
<name>A0A6B3SGU0_9BURK</name>
<dbReference type="EMBL" id="JAAIVB010000011">
    <property type="protein sequence ID" value="NEX60084.1"/>
    <property type="molecule type" value="Genomic_DNA"/>
</dbReference>
<dbReference type="Proteomes" id="UP000482155">
    <property type="component" value="Unassembled WGS sequence"/>
</dbReference>
<gene>
    <name evidence="1" type="ORF">G3574_03245</name>
</gene>
<organism evidence="1 2">
    <name type="scientific">Noviherbaspirillum galbum</name>
    <dbReference type="NCBI Taxonomy" id="2709383"/>
    <lineage>
        <taxon>Bacteria</taxon>
        <taxon>Pseudomonadati</taxon>
        <taxon>Pseudomonadota</taxon>
        <taxon>Betaproteobacteria</taxon>
        <taxon>Burkholderiales</taxon>
        <taxon>Oxalobacteraceae</taxon>
        <taxon>Noviherbaspirillum</taxon>
    </lineage>
</organism>
<accession>A0A6B3SGU0</accession>
<comment type="caution">
    <text evidence="1">The sequence shown here is derived from an EMBL/GenBank/DDBJ whole genome shotgun (WGS) entry which is preliminary data.</text>
</comment>
<sequence length="331" mass="36694">MYAWAIGRQMLNFHHIRLCSQSLTRGKSAMPRAGKKSASSNNSLTAFQDPDVVSTYEPSDFFNVEDKDSGSSGLLKISGDGKVEIDELLEMLDLIEMWLVAKRPDIALKFLAPFVNLERVSSPIPWIALLEVYVALNDCSSYEMVAERILKWFNVEVPSWHDRAKWTELASLGDVQHVREKLANLWETEEIGPYLDSLINDERGGRSGFAIGIFKDLARLHRIAKKLAQGELDDVNAAKDADSILYADAKPAIPSAVLSSAVARFEIKEGATNTVYTKTGRGAVSRISASHETAITKELLSSFADDLDLKQGFCLNQKQVPSSVFGRNVRL</sequence>
<reference evidence="1 2" key="1">
    <citation type="submission" date="2020-02" db="EMBL/GenBank/DDBJ databases">
        <authorList>
            <person name="Kim M.K."/>
        </authorList>
    </citation>
    <scope>NUCLEOTIDE SEQUENCE [LARGE SCALE GENOMIC DNA]</scope>
    <source>
        <strain evidence="1 2">17J57-3</strain>
    </source>
</reference>
<dbReference type="AlphaFoldDB" id="A0A6B3SGU0"/>